<evidence type="ECO:0000313" key="2">
    <source>
        <dbReference type="Proteomes" id="UP001443914"/>
    </source>
</evidence>
<evidence type="ECO:0000313" key="1">
    <source>
        <dbReference type="EMBL" id="KAK9670124.1"/>
    </source>
</evidence>
<name>A0AAW1GZ27_SAPOF</name>
<reference evidence="1" key="1">
    <citation type="submission" date="2024-03" db="EMBL/GenBank/DDBJ databases">
        <title>WGS assembly of Saponaria officinalis var. Norfolk2.</title>
        <authorList>
            <person name="Jenkins J."/>
            <person name="Shu S."/>
            <person name="Grimwood J."/>
            <person name="Barry K."/>
            <person name="Goodstein D."/>
            <person name="Schmutz J."/>
            <person name="Leebens-Mack J."/>
            <person name="Osbourn A."/>
        </authorList>
    </citation>
    <scope>NUCLEOTIDE SEQUENCE [LARGE SCALE GENOMIC DNA]</scope>
    <source>
        <strain evidence="1">JIC</strain>
    </source>
</reference>
<sequence>MLARNTAHNTIKGVRICRSAPSISHLFSPMTQLLLAFWPDMKELLDSALICTNRSCFFSPNTQRDQIHELLGAKVVNTLSKCLGLPAVIGRSKAAAFAPLKERVWKKIKGWKEKL</sequence>
<organism evidence="1 2">
    <name type="scientific">Saponaria officinalis</name>
    <name type="common">Common soapwort</name>
    <name type="synonym">Lychnis saponaria</name>
    <dbReference type="NCBI Taxonomy" id="3572"/>
    <lineage>
        <taxon>Eukaryota</taxon>
        <taxon>Viridiplantae</taxon>
        <taxon>Streptophyta</taxon>
        <taxon>Embryophyta</taxon>
        <taxon>Tracheophyta</taxon>
        <taxon>Spermatophyta</taxon>
        <taxon>Magnoliopsida</taxon>
        <taxon>eudicotyledons</taxon>
        <taxon>Gunneridae</taxon>
        <taxon>Pentapetalae</taxon>
        <taxon>Caryophyllales</taxon>
        <taxon>Caryophyllaceae</taxon>
        <taxon>Caryophylleae</taxon>
        <taxon>Saponaria</taxon>
    </lineage>
</organism>
<proteinExistence type="predicted"/>
<comment type="caution">
    <text evidence="1">The sequence shown here is derived from an EMBL/GenBank/DDBJ whole genome shotgun (WGS) entry which is preliminary data.</text>
</comment>
<keyword evidence="2" id="KW-1185">Reference proteome</keyword>
<dbReference type="AlphaFoldDB" id="A0AAW1GZ27"/>
<dbReference type="EMBL" id="JBDFQZ010000013">
    <property type="protein sequence ID" value="KAK9670124.1"/>
    <property type="molecule type" value="Genomic_DNA"/>
</dbReference>
<protein>
    <submittedName>
        <fullName evidence="1">Uncharacterized protein</fullName>
    </submittedName>
</protein>
<gene>
    <name evidence="1" type="ORF">RND81_13G179500</name>
</gene>
<dbReference type="Proteomes" id="UP001443914">
    <property type="component" value="Unassembled WGS sequence"/>
</dbReference>
<accession>A0AAW1GZ27</accession>